<evidence type="ECO:0000313" key="3">
    <source>
        <dbReference type="Proteomes" id="UP000192917"/>
    </source>
</evidence>
<dbReference type="RefSeq" id="WP_200808591.1">
    <property type="nucleotide sequence ID" value="NZ_FWZX01000019.1"/>
</dbReference>
<evidence type="ECO:0000256" key="1">
    <source>
        <dbReference type="ARBA" id="ARBA00014472"/>
    </source>
</evidence>
<dbReference type="InterPro" id="IPR043131">
    <property type="entry name" value="BCAT-like_N"/>
</dbReference>
<dbReference type="InterPro" id="IPR036038">
    <property type="entry name" value="Aminotransferase-like"/>
</dbReference>
<keyword evidence="3" id="KW-1185">Reference proteome</keyword>
<dbReference type="InterPro" id="IPR043132">
    <property type="entry name" value="BCAT-like_C"/>
</dbReference>
<dbReference type="EMBL" id="FWZX01000019">
    <property type="protein sequence ID" value="SMF53321.1"/>
    <property type="molecule type" value="Genomic_DNA"/>
</dbReference>
<dbReference type="NCBIfam" id="NF005729">
    <property type="entry name" value="PRK07546.1-3"/>
    <property type="match status" value="1"/>
</dbReference>
<accession>A0A1Y6CAH1</accession>
<name>A0A1Y6CAH1_9PROT</name>
<reference evidence="2 3" key="1">
    <citation type="submission" date="2017-04" db="EMBL/GenBank/DDBJ databases">
        <authorList>
            <person name="Afonso C.L."/>
            <person name="Miller P.J."/>
            <person name="Scott M.A."/>
            <person name="Spackman E."/>
            <person name="Goraichik I."/>
            <person name="Dimitrov K.M."/>
            <person name="Suarez D.L."/>
            <person name="Swayne D.E."/>
        </authorList>
    </citation>
    <scope>NUCLEOTIDE SEQUENCE [LARGE SCALE GENOMIC DNA]</scope>
    <source>
        <strain evidence="2 3">USBA 355</strain>
    </source>
</reference>
<keyword evidence="2" id="KW-0456">Lyase</keyword>
<dbReference type="InterPro" id="IPR001544">
    <property type="entry name" value="Aminotrans_IV"/>
</dbReference>
<protein>
    <recommendedName>
        <fullName evidence="1">Probable branched-chain-amino-acid aminotransferase</fullName>
    </recommendedName>
</protein>
<dbReference type="GO" id="GO:0016829">
    <property type="term" value="F:lyase activity"/>
    <property type="evidence" value="ECO:0007669"/>
    <property type="project" value="UniProtKB-KW"/>
</dbReference>
<gene>
    <name evidence="2" type="ORF">SAMN05428998_11916</name>
</gene>
<dbReference type="Proteomes" id="UP000192917">
    <property type="component" value="Unassembled WGS sequence"/>
</dbReference>
<organism evidence="2 3">
    <name type="scientific">Tistlia consotensis USBA 355</name>
    <dbReference type="NCBI Taxonomy" id="560819"/>
    <lineage>
        <taxon>Bacteria</taxon>
        <taxon>Pseudomonadati</taxon>
        <taxon>Pseudomonadota</taxon>
        <taxon>Alphaproteobacteria</taxon>
        <taxon>Rhodospirillales</taxon>
        <taxon>Rhodovibrionaceae</taxon>
        <taxon>Tistlia</taxon>
    </lineage>
</organism>
<dbReference type="Gene3D" id="3.20.10.10">
    <property type="entry name" value="D-amino Acid Aminotransferase, subunit A, domain 2"/>
    <property type="match status" value="1"/>
</dbReference>
<proteinExistence type="predicted"/>
<dbReference type="NCBIfam" id="NF005731">
    <property type="entry name" value="PRK07546.1-5"/>
    <property type="match status" value="1"/>
</dbReference>
<dbReference type="Pfam" id="PF01063">
    <property type="entry name" value="Aminotran_4"/>
    <property type="match status" value="1"/>
</dbReference>
<evidence type="ECO:0000313" key="2">
    <source>
        <dbReference type="EMBL" id="SMF53321.1"/>
    </source>
</evidence>
<dbReference type="Gene3D" id="3.30.470.10">
    <property type="match status" value="1"/>
</dbReference>
<sequence length="214" mass="22786">MPGLRLIETLLWRAGEGAPRLPLHLARLRRSAAALGFACDPAEAVRAVEAAAAGRPEWSLRIRLTLARDGTLAATATAFAALPPDSVWTLVVSERRLDQSDPLLRHKTDRRALYDGERARLLPGSGAEEVLFLNRAGRVADGGITCLYAADPAAPERLRTPPLAEGCLDSVLRAELLAAGRAREAPLSLGELRAAPALFVGNALRGLIRARLAG</sequence>
<dbReference type="STRING" id="560819.SAMN05428998_11916"/>
<dbReference type="AlphaFoldDB" id="A0A1Y6CAH1"/>
<dbReference type="SUPFAM" id="SSF56752">
    <property type="entry name" value="D-aminoacid aminotransferase-like PLP-dependent enzymes"/>
    <property type="match status" value="1"/>
</dbReference>